<keyword evidence="2" id="KW-1185">Reference proteome</keyword>
<gene>
    <name evidence="1" type="ORF">DHETER_LOCUS6863</name>
</gene>
<reference evidence="1" key="1">
    <citation type="submission" date="2021-06" db="EMBL/GenBank/DDBJ databases">
        <authorList>
            <person name="Kallberg Y."/>
            <person name="Tangrot J."/>
            <person name="Rosling A."/>
        </authorList>
    </citation>
    <scope>NUCLEOTIDE SEQUENCE</scope>
    <source>
        <strain evidence="1">IL203A</strain>
    </source>
</reference>
<dbReference type="Proteomes" id="UP000789702">
    <property type="component" value="Unassembled WGS sequence"/>
</dbReference>
<proteinExistence type="predicted"/>
<sequence length="356" mass="39680">MGRHSIEEAIFVQPVDVSTFNTSLTSDKTATTTTLTKSATLPISNNVVTSMKRSAILKKSYTNGITTNHNIRFSLKAPETIITPPTTPPSSYFTNNKIQLSVECLVRARIPTSTGEVFLHVYRNNKDGKEHLAAVYGDEFRSKGLDASRSGESEMDRIVRGAYTGKLKPGQTRSNDSNISLVYSKQLPPPLVRIHSECFTGETLKSARCDCGEQLEEAMRLIQAEGRGVVIYLRQEGRGIGLADKLRAYNLQDLGHDTVTANILLNHPPDLRTYDIASLILADLGLTSIRLLTNNPDKIEQIENDGVKVVERIPMVPRAWKDKLDSNRIGHEMDQYLKVKVERMRHLLNIPESLLP</sequence>
<protein>
    <submittedName>
        <fullName evidence="1">511_t:CDS:1</fullName>
    </submittedName>
</protein>
<accession>A0ACA9MHY4</accession>
<evidence type="ECO:0000313" key="2">
    <source>
        <dbReference type="Proteomes" id="UP000789702"/>
    </source>
</evidence>
<organism evidence="1 2">
    <name type="scientific">Dentiscutata heterogama</name>
    <dbReference type="NCBI Taxonomy" id="1316150"/>
    <lineage>
        <taxon>Eukaryota</taxon>
        <taxon>Fungi</taxon>
        <taxon>Fungi incertae sedis</taxon>
        <taxon>Mucoromycota</taxon>
        <taxon>Glomeromycotina</taxon>
        <taxon>Glomeromycetes</taxon>
        <taxon>Diversisporales</taxon>
        <taxon>Gigasporaceae</taxon>
        <taxon>Dentiscutata</taxon>
    </lineage>
</organism>
<evidence type="ECO:0000313" key="1">
    <source>
        <dbReference type="EMBL" id="CAG8591038.1"/>
    </source>
</evidence>
<comment type="caution">
    <text evidence="1">The sequence shown here is derived from an EMBL/GenBank/DDBJ whole genome shotgun (WGS) entry which is preliminary data.</text>
</comment>
<dbReference type="EMBL" id="CAJVPU010009060">
    <property type="protein sequence ID" value="CAG8591038.1"/>
    <property type="molecule type" value="Genomic_DNA"/>
</dbReference>
<name>A0ACA9MHY4_9GLOM</name>